<dbReference type="RefSeq" id="WP_200606802.1">
    <property type="nucleotide sequence ID" value="NZ_CP071517.1"/>
</dbReference>
<dbReference type="PANTHER" id="PTHR44520">
    <property type="entry name" value="RESPONSE REGULATOR RCP1-RELATED"/>
    <property type="match status" value="1"/>
</dbReference>
<evidence type="ECO:0000313" key="3">
    <source>
        <dbReference type="EMBL" id="QSX73574.1"/>
    </source>
</evidence>
<gene>
    <name evidence="3" type="ORF">HIV01_009955</name>
</gene>
<name>A0ABX7R996_9GAMM</name>
<dbReference type="Proteomes" id="UP000663400">
    <property type="component" value="Chromosome"/>
</dbReference>
<dbReference type="CDD" id="cd17557">
    <property type="entry name" value="REC_Rcp-like"/>
    <property type="match status" value="1"/>
</dbReference>
<dbReference type="EMBL" id="CP071517">
    <property type="protein sequence ID" value="QSX73574.1"/>
    <property type="molecule type" value="Genomic_DNA"/>
</dbReference>
<evidence type="ECO:0000259" key="2">
    <source>
        <dbReference type="PROSITE" id="PS50110"/>
    </source>
</evidence>
<evidence type="ECO:0000313" key="4">
    <source>
        <dbReference type="Proteomes" id="UP000663400"/>
    </source>
</evidence>
<dbReference type="InterPro" id="IPR011006">
    <property type="entry name" value="CheY-like_superfamily"/>
</dbReference>
<proteinExistence type="predicted"/>
<feature type="domain" description="Response regulatory" evidence="2">
    <location>
        <begin position="6"/>
        <end position="133"/>
    </location>
</feature>
<sequence>MTEFRTILLAEDSHADAEMAIDALRDAKLVNPIVHVEDGVEAMDYLQRRGRFADRAEGHPAVLLLDIKMPRMDGLEVLQQIRGDDKLRNLPVVILSSSREESDLAAGWNLGVNAYVVKPVDGDQFFQAVKVLGKFWAVINEPPAMD</sequence>
<dbReference type="PANTHER" id="PTHR44520:SF1">
    <property type="entry name" value="TWO-COMPONENT SYSTEM REGULATORY PROTEIN"/>
    <property type="match status" value="1"/>
</dbReference>
<dbReference type="PROSITE" id="PS50110">
    <property type="entry name" value="RESPONSE_REGULATORY"/>
    <property type="match status" value="1"/>
</dbReference>
<keyword evidence="1" id="KW-0597">Phosphoprotein</keyword>
<reference evidence="3 4" key="1">
    <citation type="submission" date="2021-02" db="EMBL/GenBank/DDBJ databases">
        <title>Lysobacter arenosi sp. nov., isolated from soil of gangwondo yeongwol, south Korea.</title>
        <authorList>
            <person name="Kim K.R."/>
            <person name="Kim K.H."/>
            <person name="Jeon C.O."/>
        </authorList>
    </citation>
    <scope>NUCLEOTIDE SEQUENCE [LARGE SCALE GENOMIC DNA]</scope>
    <source>
        <strain evidence="3 4">R7</strain>
    </source>
</reference>
<evidence type="ECO:0000256" key="1">
    <source>
        <dbReference type="PROSITE-ProRule" id="PRU00169"/>
    </source>
</evidence>
<dbReference type="SUPFAM" id="SSF52172">
    <property type="entry name" value="CheY-like"/>
    <property type="match status" value="1"/>
</dbReference>
<protein>
    <submittedName>
        <fullName evidence="3">Response regulator</fullName>
    </submittedName>
</protein>
<dbReference type="InterPro" id="IPR052893">
    <property type="entry name" value="TCS_response_regulator"/>
</dbReference>
<feature type="modified residue" description="4-aspartylphosphate" evidence="1">
    <location>
        <position position="66"/>
    </location>
</feature>
<organism evidence="3 4">
    <name type="scientific">Lysobacter arenosi</name>
    <dbReference type="NCBI Taxonomy" id="2795387"/>
    <lineage>
        <taxon>Bacteria</taxon>
        <taxon>Pseudomonadati</taxon>
        <taxon>Pseudomonadota</taxon>
        <taxon>Gammaproteobacteria</taxon>
        <taxon>Lysobacterales</taxon>
        <taxon>Lysobacteraceae</taxon>
        <taxon>Lysobacter</taxon>
    </lineage>
</organism>
<accession>A0ABX7R996</accession>
<dbReference type="Gene3D" id="3.40.50.2300">
    <property type="match status" value="1"/>
</dbReference>
<dbReference type="InterPro" id="IPR001789">
    <property type="entry name" value="Sig_transdc_resp-reg_receiver"/>
</dbReference>
<keyword evidence="4" id="KW-1185">Reference proteome</keyword>
<dbReference type="Pfam" id="PF00072">
    <property type="entry name" value="Response_reg"/>
    <property type="match status" value="1"/>
</dbReference>
<dbReference type="SMART" id="SM00448">
    <property type="entry name" value="REC"/>
    <property type="match status" value="1"/>
</dbReference>